<dbReference type="GO" id="GO:0046872">
    <property type="term" value="F:metal ion binding"/>
    <property type="evidence" value="ECO:0007669"/>
    <property type="project" value="UniProtKB-KW"/>
</dbReference>
<protein>
    <submittedName>
        <fullName evidence="6">Iron-sulfur cluster repair di-iron protein</fullName>
    </submittedName>
</protein>
<dbReference type="AlphaFoldDB" id="A0A1C0A831"/>
<dbReference type="GO" id="GO:0005737">
    <property type="term" value="C:cytoplasm"/>
    <property type="evidence" value="ECO:0007669"/>
    <property type="project" value="UniProtKB-SubCell"/>
</dbReference>
<organism evidence="6 7">
    <name type="scientific">Orenia metallireducens</name>
    <dbReference type="NCBI Taxonomy" id="1413210"/>
    <lineage>
        <taxon>Bacteria</taxon>
        <taxon>Bacillati</taxon>
        <taxon>Bacillota</taxon>
        <taxon>Clostridia</taxon>
        <taxon>Halanaerobiales</taxon>
        <taxon>Halobacteroidaceae</taxon>
        <taxon>Orenia</taxon>
    </lineage>
</organism>
<dbReference type="RefSeq" id="WP_068718173.1">
    <property type="nucleotide sequence ID" value="NZ_LWDV01000009.1"/>
</dbReference>
<keyword evidence="7" id="KW-1185">Reference proteome</keyword>
<dbReference type="InterPro" id="IPR019903">
    <property type="entry name" value="RIC_family"/>
</dbReference>
<dbReference type="PANTHER" id="PTHR36438">
    <property type="entry name" value="IRON-SULFUR CLUSTER REPAIR PROTEIN YTFE"/>
    <property type="match status" value="1"/>
</dbReference>
<keyword evidence="4" id="KW-0408">Iron</keyword>
<comment type="caution">
    <text evidence="6">The sequence shown here is derived from an EMBL/GenBank/DDBJ whole genome shotgun (WGS) entry which is preliminary data.</text>
</comment>
<dbReference type="NCBIfam" id="TIGR03652">
    <property type="entry name" value="FeS_repair_RIC"/>
    <property type="match status" value="1"/>
</dbReference>
<evidence type="ECO:0000259" key="5">
    <source>
        <dbReference type="Pfam" id="PF01814"/>
    </source>
</evidence>
<dbReference type="Gene3D" id="1.20.120.520">
    <property type="entry name" value="nmb1532 protein domain like"/>
    <property type="match status" value="1"/>
</dbReference>
<reference evidence="6 7" key="2">
    <citation type="submission" date="2016-08" db="EMBL/GenBank/DDBJ databases">
        <title>Orenia metallireducens sp. nov. strain Z6, a Novel Metal-reducing Firmicute from the Deep Subsurface.</title>
        <authorList>
            <person name="Maxim B.I."/>
            <person name="Kenneth K."/>
            <person name="Flynn T.M."/>
            <person name="Oloughlin E.J."/>
            <person name="Locke R.A."/>
            <person name="Weber J.R."/>
            <person name="Egan S.M."/>
            <person name="Mackie R.I."/>
            <person name="Cann I.K."/>
        </authorList>
    </citation>
    <scope>NUCLEOTIDE SEQUENCE [LARGE SCALE GENOMIC DNA]</scope>
    <source>
        <strain evidence="6 7">Z6</strain>
    </source>
</reference>
<sequence>MKKNKFTIDDRIGAIVAEFPKAVETFMKYNIDFCCGGNRPLKAAIKEGELPEDKIIEELNQAYYEFNRKDEDIDWRQESMIDLIDYVVNTHHQFMREGLPVLNELLNKILNAHYLKERELLGRIHKLFYQLRGEIEEHLIKEEKLLFPAIKEYEAKETKEKLQEALQVMAETEDEHDYAGDILKEIRRLTNNYQLPEGVCRTFALTYDKFEEIEQDLFQHIHLENNILFERLKNINS</sequence>
<keyword evidence="3" id="KW-0479">Metal-binding</keyword>
<gene>
    <name evidence="6" type="ORF">U472_10340</name>
</gene>
<dbReference type="OrthoDB" id="9797132at2"/>
<accession>A0A1C0A831</accession>
<name>A0A1C0A831_9FIRM</name>
<dbReference type="PANTHER" id="PTHR36438:SF1">
    <property type="entry name" value="IRON-SULFUR CLUSTER REPAIR PROTEIN YTFE"/>
    <property type="match status" value="1"/>
</dbReference>
<dbReference type="Pfam" id="PF04405">
    <property type="entry name" value="ScdA_N"/>
    <property type="match status" value="1"/>
</dbReference>
<evidence type="ECO:0000313" key="7">
    <source>
        <dbReference type="Proteomes" id="UP000093514"/>
    </source>
</evidence>
<proteinExistence type="predicted"/>
<feature type="domain" description="Hemerythrin-like" evidence="5">
    <location>
        <begin position="86"/>
        <end position="232"/>
    </location>
</feature>
<dbReference type="EMBL" id="LWDV01000009">
    <property type="protein sequence ID" value="OCL26392.1"/>
    <property type="molecule type" value="Genomic_DNA"/>
</dbReference>
<reference evidence="7" key="1">
    <citation type="submission" date="2016-07" db="EMBL/GenBank/DDBJ databases">
        <authorList>
            <person name="Florea S."/>
            <person name="Webb J.S."/>
            <person name="Jaromczyk J."/>
            <person name="Schardl C.L."/>
        </authorList>
    </citation>
    <scope>NUCLEOTIDE SEQUENCE [LARGE SCALE GENOMIC DNA]</scope>
    <source>
        <strain evidence="7">Z6</strain>
    </source>
</reference>
<evidence type="ECO:0000313" key="6">
    <source>
        <dbReference type="EMBL" id="OCL26392.1"/>
    </source>
</evidence>
<comment type="subcellular location">
    <subcellularLocation>
        <location evidence="1">Cytoplasm</location>
    </subcellularLocation>
</comment>
<dbReference type="Gene3D" id="1.10.3910.10">
    <property type="entry name" value="SP0561-like"/>
    <property type="match status" value="1"/>
</dbReference>
<keyword evidence="2" id="KW-0963">Cytoplasm</keyword>
<dbReference type="Pfam" id="PF01814">
    <property type="entry name" value="Hemerythrin"/>
    <property type="match status" value="1"/>
</dbReference>
<dbReference type="SUPFAM" id="SSF140683">
    <property type="entry name" value="SP0561-like"/>
    <property type="match status" value="1"/>
</dbReference>
<evidence type="ECO:0000256" key="1">
    <source>
        <dbReference type="ARBA" id="ARBA00004496"/>
    </source>
</evidence>
<evidence type="ECO:0000256" key="2">
    <source>
        <dbReference type="ARBA" id="ARBA00022490"/>
    </source>
</evidence>
<evidence type="ECO:0000256" key="3">
    <source>
        <dbReference type="ARBA" id="ARBA00022723"/>
    </source>
</evidence>
<dbReference type="Proteomes" id="UP000093514">
    <property type="component" value="Unassembled WGS sequence"/>
</dbReference>
<evidence type="ECO:0000256" key="4">
    <source>
        <dbReference type="ARBA" id="ARBA00023004"/>
    </source>
</evidence>
<dbReference type="InterPro" id="IPR012312">
    <property type="entry name" value="Hemerythrin-like"/>
</dbReference>
<dbReference type="InterPro" id="IPR038062">
    <property type="entry name" value="ScdA-like_N_sf"/>
</dbReference>